<feature type="chain" id="PRO_5045081940" description="D-glucuronyl C5-epimerase C-terminal domain-containing protein" evidence="1">
    <location>
        <begin position="34"/>
        <end position="675"/>
    </location>
</feature>
<evidence type="ECO:0000313" key="4">
    <source>
        <dbReference type="Proteomes" id="UP001500506"/>
    </source>
</evidence>
<dbReference type="InterPro" id="IPR051922">
    <property type="entry name" value="Bact_Sporulation_Assoc"/>
</dbReference>
<dbReference type="InterPro" id="IPR008928">
    <property type="entry name" value="6-hairpin_glycosidase_sf"/>
</dbReference>
<accession>A0ABP4WI65</accession>
<feature type="signal peptide" evidence="1">
    <location>
        <begin position="1"/>
        <end position="33"/>
    </location>
</feature>
<gene>
    <name evidence="3" type="ORF">GCM10009747_08130</name>
</gene>
<feature type="domain" description="D-glucuronyl C5-epimerase C-terminal" evidence="2">
    <location>
        <begin position="453"/>
        <end position="637"/>
    </location>
</feature>
<organism evidence="3 4">
    <name type="scientific">Agromyces humatus</name>
    <dbReference type="NCBI Taxonomy" id="279573"/>
    <lineage>
        <taxon>Bacteria</taxon>
        <taxon>Bacillati</taxon>
        <taxon>Actinomycetota</taxon>
        <taxon>Actinomycetes</taxon>
        <taxon>Micrococcales</taxon>
        <taxon>Microbacteriaceae</taxon>
        <taxon>Agromyces</taxon>
    </lineage>
</organism>
<dbReference type="EMBL" id="BAAANH010000001">
    <property type="protein sequence ID" value="GAA1752753.1"/>
    <property type="molecule type" value="Genomic_DNA"/>
</dbReference>
<reference evidence="4" key="1">
    <citation type="journal article" date="2019" name="Int. J. Syst. Evol. Microbiol.">
        <title>The Global Catalogue of Microorganisms (GCM) 10K type strain sequencing project: providing services to taxonomists for standard genome sequencing and annotation.</title>
        <authorList>
            <consortium name="The Broad Institute Genomics Platform"/>
            <consortium name="The Broad Institute Genome Sequencing Center for Infectious Disease"/>
            <person name="Wu L."/>
            <person name="Ma J."/>
        </authorList>
    </citation>
    <scope>NUCLEOTIDE SEQUENCE [LARGE SCALE GENOMIC DNA]</scope>
    <source>
        <strain evidence="4">JCM 14319</strain>
    </source>
</reference>
<dbReference type="Proteomes" id="UP001500506">
    <property type="component" value="Unassembled WGS sequence"/>
</dbReference>
<dbReference type="Pfam" id="PF06662">
    <property type="entry name" value="C5-epim_C"/>
    <property type="match status" value="1"/>
</dbReference>
<sequence length="675" mass="71387">MRLRAPRATIVSGLALALALAAPTAAMPTSATAAAPATASAAMLADVEPIPDGVTRLGGASRYETAVAVSQRHSPGVPVVFVASGADFPDALAAASAAALAGGPLLLTHPTRLPAVVFEELQRLDPARISLIGGTGAIGAGVQNALNGIAPTTRLAGRDRYTTGLAITRSAFTTADHAIVATGRAFPDALAATGAAGARNAPVMLVDGTRPTVSAATLAELERLGVSSISIAGGTGAVSDGIHAQLTARGYSVTRYGGATRYDTAAIINGAYFGAGSATSTFLATGVDFPDAIAGAALAGQLGAPLNVTLRSCVHPPVSDVINAVGASSLVVLGGVAAVSDTAASGARCIYPVTDEPIDSWTVSGMTLADGVEPPYFDRPPANVNDPSLGIDATGLRIYLRLDNGVRADHPVVYAQYGLSALIEYERTGEPMWLARALRHAERLTEIRVEHDGAWWYPYRFPWTYVDRTLTTPWWSAMAQGEALSLFTRLAETTGDARWSEAADRTWASFAQEHTTGSPWGTLVIDDHLYFEAFAGNQPPLLVLNTHVFAMFGVYDYWRYTGDAEARRYFDGSATSVLERMLPVARVEGGISFYCVQAEYCHRPRWQSDRYHLIVIWQLDTLARITGDARFAEWADQLRADWQPSPFGATREFQQHFEPGVEPFDTGPAGGAIEP</sequence>
<evidence type="ECO:0000256" key="1">
    <source>
        <dbReference type="SAM" id="SignalP"/>
    </source>
</evidence>
<comment type="caution">
    <text evidence="3">The sequence shown here is derived from an EMBL/GenBank/DDBJ whole genome shotgun (WGS) entry which is preliminary data.</text>
</comment>
<dbReference type="RefSeq" id="WP_232498538.1">
    <property type="nucleotide sequence ID" value="NZ_BAAANH010000001.1"/>
</dbReference>
<dbReference type="InterPro" id="IPR010598">
    <property type="entry name" value="C5-epim_C"/>
</dbReference>
<keyword evidence="1" id="KW-0732">Signal</keyword>
<dbReference type="PANTHER" id="PTHR30032">
    <property type="entry name" value="N-ACETYLMURAMOYL-L-ALANINE AMIDASE-RELATED"/>
    <property type="match status" value="1"/>
</dbReference>
<dbReference type="InterPro" id="IPR007253">
    <property type="entry name" value="Cell_wall-bd_2"/>
</dbReference>
<dbReference type="Pfam" id="PF04122">
    <property type="entry name" value="CW_binding_2"/>
    <property type="match status" value="3"/>
</dbReference>
<evidence type="ECO:0000313" key="3">
    <source>
        <dbReference type="EMBL" id="GAA1752753.1"/>
    </source>
</evidence>
<evidence type="ECO:0000259" key="2">
    <source>
        <dbReference type="Pfam" id="PF06662"/>
    </source>
</evidence>
<protein>
    <recommendedName>
        <fullName evidence="2">D-glucuronyl C5-epimerase C-terminal domain-containing protein</fullName>
    </recommendedName>
</protein>
<dbReference type="SUPFAM" id="SSF48208">
    <property type="entry name" value="Six-hairpin glycosidases"/>
    <property type="match status" value="1"/>
</dbReference>
<name>A0ABP4WI65_9MICO</name>
<dbReference type="PANTHER" id="PTHR30032:SF8">
    <property type="entry name" value="GERMINATION-SPECIFIC N-ACETYLMURAMOYL-L-ALANINE AMIDASE"/>
    <property type="match status" value="1"/>
</dbReference>
<keyword evidence="4" id="KW-1185">Reference proteome</keyword>
<proteinExistence type="predicted"/>